<dbReference type="InterPro" id="IPR052915">
    <property type="entry name" value="RtcB-like"/>
</dbReference>
<keyword evidence="3" id="KW-0436">Ligase</keyword>
<dbReference type="InterPro" id="IPR036025">
    <property type="entry name" value="RtcB-like_sf"/>
</dbReference>
<proteinExistence type="predicted"/>
<evidence type="ECO:0000256" key="1">
    <source>
        <dbReference type="ARBA" id="ARBA00001936"/>
    </source>
</evidence>
<evidence type="ECO:0000256" key="4">
    <source>
        <dbReference type="ARBA" id="ARBA00022723"/>
    </source>
</evidence>
<name>A0A0F9NKM9_9ZZZZ</name>
<dbReference type="GO" id="GO:0006396">
    <property type="term" value="P:RNA processing"/>
    <property type="evidence" value="ECO:0007669"/>
    <property type="project" value="InterPro"/>
</dbReference>
<dbReference type="Gene3D" id="3.90.1860.10">
    <property type="entry name" value="tRNA-splicing ligase RtcB"/>
    <property type="match status" value="1"/>
</dbReference>
<evidence type="ECO:0000256" key="8">
    <source>
        <dbReference type="ARBA" id="ARBA00047746"/>
    </source>
</evidence>
<dbReference type="GO" id="GO:0003909">
    <property type="term" value="F:DNA ligase activity"/>
    <property type="evidence" value="ECO:0007669"/>
    <property type="project" value="TreeGrafter"/>
</dbReference>
<dbReference type="PANTHER" id="PTHR43749">
    <property type="entry name" value="RNA-SPLICING LIGASE RTCB"/>
    <property type="match status" value="1"/>
</dbReference>
<dbReference type="GO" id="GO:0006281">
    <property type="term" value="P:DNA repair"/>
    <property type="evidence" value="ECO:0007669"/>
    <property type="project" value="TreeGrafter"/>
</dbReference>
<dbReference type="PANTHER" id="PTHR43749:SF2">
    <property type="entry name" value="RNA-SPLICING LIGASE RTCB"/>
    <property type="match status" value="1"/>
</dbReference>
<evidence type="ECO:0000313" key="9">
    <source>
        <dbReference type="EMBL" id="KKN18479.1"/>
    </source>
</evidence>
<dbReference type="AlphaFoldDB" id="A0A0F9NKM9"/>
<evidence type="ECO:0000256" key="2">
    <source>
        <dbReference type="ARBA" id="ARBA00012726"/>
    </source>
</evidence>
<comment type="catalytic activity">
    <reaction evidence="8">
        <text>a 3'-end 3'-phospho-ribonucleotide-RNA + a 5'-end dephospho-ribonucleoside-RNA + GTP = a ribonucleotidyl-ribonucleotide-RNA + GMP + diphosphate</text>
        <dbReference type="Rhea" id="RHEA:68076"/>
        <dbReference type="Rhea" id="RHEA-COMP:10463"/>
        <dbReference type="Rhea" id="RHEA-COMP:13936"/>
        <dbReference type="Rhea" id="RHEA-COMP:17355"/>
        <dbReference type="ChEBI" id="CHEBI:33019"/>
        <dbReference type="ChEBI" id="CHEBI:37565"/>
        <dbReference type="ChEBI" id="CHEBI:58115"/>
        <dbReference type="ChEBI" id="CHEBI:83062"/>
        <dbReference type="ChEBI" id="CHEBI:138284"/>
        <dbReference type="ChEBI" id="CHEBI:173118"/>
        <dbReference type="EC" id="6.5.1.8"/>
    </reaction>
</comment>
<gene>
    <name evidence="9" type="ORF">LCGC14_0955370</name>
</gene>
<keyword evidence="6" id="KW-0342">GTP-binding</keyword>
<comment type="caution">
    <text evidence="9">The sequence shown here is derived from an EMBL/GenBank/DDBJ whole genome shotgun (WGS) entry which is preliminary data.</text>
</comment>
<protein>
    <recommendedName>
        <fullName evidence="2">3'-phosphate/5'-hydroxy nucleic acid ligase</fullName>
        <ecNumber evidence="2">6.5.1.8</ecNumber>
    </recommendedName>
</protein>
<reference evidence="9" key="1">
    <citation type="journal article" date="2015" name="Nature">
        <title>Complex archaea that bridge the gap between prokaryotes and eukaryotes.</title>
        <authorList>
            <person name="Spang A."/>
            <person name="Saw J.H."/>
            <person name="Jorgensen S.L."/>
            <person name="Zaremba-Niedzwiedzka K."/>
            <person name="Martijn J."/>
            <person name="Lind A.E."/>
            <person name="van Eijk R."/>
            <person name="Schleper C."/>
            <person name="Guy L."/>
            <person name="Ettema T.J."/>
        </authorList>
    </citation>
    <scope>NUCLEOTIDE SEQUENCE</scope>
</reference>
<evidence type="ECO:0000256" key="5">
    <source>
        <dbReference type="ARBA" id="ARBA00022741"/>
    </source>
</evidence>
<dbReference type="InterPro" id="IPR001233">
    <property type="entry name" value="RtcB"/>
</dbReference>
<dbReference type="SUPFAM" id="SSF103365">
    <property type="entry name" value="Hypothetical protein PH1602"/>
    <property type="match status" value="1"/>
</dbReference>
<evidence type="ECO:0000256" key="7">
    <source>
        <dbReference type="ARBA" id="ARBA00023211"/>
    </source>
</evidence>
<evidence type="ECO:0000256" key="6">
    <source>
        <dbReference type="ARBA" id="ARBA00023134"/>
    </source>
</evidence>
<organism evidence="9">
    <name type="scientific">marine sediment metagenome</name>
    <dbReference type="NCBI Taxonomy" id="412755"/>
    <lineage>
        <taxon>unclassified sequences</taxon>
        <taxon>metagenomes</taxon>
        <taxon>ecological metagenomes</taxon>
    </lineage>
</organism>
<dbReference type="GO" id="GO:0030145">
    <property type="term" value="F:manganese ion binding"/>
    <property type="evidence" value="ECO:0007669"/>
    <property type="project" value="TreeGrafter"/>
</dbReference>
<dbReference type="GO" id="GO:0170057">
    <property type="term" value="F:RNA ligase (GTP) activity"/>
    <property type="evidence" value="ECO:0007669"/>
    <property type="project" value="UniProtKB-EC"/>
</dbReference>
<comment type="cofactor">
    <cofactor evidence="1">
        <name>Mn(2+)</name>
        <dbReference type="ChEBI" id="CHEBI:29035"/>
    </cofactor>
</comment>
<dbReference type="Pfam" id="PF01139">
    <property type="entry name" value="RtcB"/>
    <property type="match status" value="1"/>
</dbReference>
<keyword evidence="5" id="KW-0547">Nucleotide-binding</keyword>
<dbReference type="EMBL" id="LAZR01003423">
    <property type="protein sequence ID" value="KKN18479.1"/>
    <property type="molecule type" value="Genomic_DNA"/>
</dbReference>
<dbReference type="GO" id="GO:0042245">
    <property type="term" value="P:RNA repair"/>
    <property type="evidence" value="ECO:0007669"/>
    <property type="project" value="TreeGrafter"/>
</dbReference>
<dbReference type="GO" id="GO:0005525">
    <property type="term" value="F:GTP binding"/>
    <property type="evidence" value="ECO:0007669"/>
    <property type="project" value="UniProtKB-KW"/>
</dbReference>
<accession>A0A0F9NKM9</accession>
<keyword evidence="4" id="KW-0479">Metal-binding</keyword>
<dbReference type="EC" id="6.5.1.8" evidence="2"/>
<sequence>MIAKYMSRSDLGEGEVWSWASILDDNAREQAERISRVPIVEGHVALMPDAHFGYGPPVGSVLQTRGGVMPGAVGVDIGCGMIAMRTDLEREQLAGLEGPILGAIRELIPSGKGTTHNQPLAQAYNFVERYGLPPGIGPRSQLVTPKGERLSAQYTRLSDRLRIQFGTLGSGNHFVEVCEDGAGRVWLLLHSGSRGIGNILAVAHARVAKNFCADNGIELEDTEDSYVVEGTRQFRAYIADMLWAQNYAYHQREAMMDNLVKAIEGTFGTFEEHERINCHHNYAEQTVDGLWLTRKGAIDASVGELGIIPGSMGATTHIVVGRGNEDSYCSSPHGAGRVMGRKVAKQRLDIDAFKTQMIGRTWLDRDAEALLDEAPNAYKPIAQVIEDSADLVCSAIELEAFLNFKGL</sequence>
<evidence type="ECO:0000256" key="3">
    <source>
        <dbReference type="ARBA" id="ARBA00022598"/>
    </source>
</evidence>
<keyword evidence="7" id="KW-0464">Manganese</keyword>